<accession>A0A0A9E605</accession>
<name>A0A0A9E605_ARUDO</name>
<organism evidence="2">
    <name type="scientific">Arundo donax</name>
    <name type="common">Giant reed</name>
    <name type="synonym">Donax arundinaceus</name>
    <dbReference type="NCBI Taxonomy" id="35708"/>
    <lineage>
        <taxon>Eukaryota</taxon>
        <taxon>Viridiplantae</taxon>
        <taxon>Streptophyta</taxon>
        <taxon>Embryophyta</taxon>
        <taxon>Tracheophyta</taxon>
        <taxon>Spermatophyta</taxon>
        <taxon>Magnoliopsida</taxon>
        <taxon>Liliopsida</taxon>
        <taxon>Poales</taxon>
        <taxon>Poaceae</taxon>
        <taxon>PACMAD clade</taxon>
        <taxon>Arundinoideae</taxon>
        <taxon>Arundineae</taxon>
        <taxon>Arundo</taxon>
    </lineage>
</organism>
<feature type="region of interest" description="Disordered" evidence="1">
    <location>
        <begin position="37"/>
        <end position="70"/>
    </location>
</feature>
<protein>
    <submittedName>
        <fullName evidence="2">Uncharacterized protein</fullName>
    </submittedName>
</protein>
<proteinExistence type="predicted"/>
<evidence type="ECO:0000256" key="1">
    <source>
        <dbReference type="SAM" id="MobiDB-lite"/>
    </source>
</evidence>
<sequence>MHRLDCPSGIDFTEVRIEPINVSELNNVVNDSKHFCEDKEATENEPSTASGSPAPNVLTAPHSLKIERET</sequence>
<dbReference type="EMBL" id="GBRH01203437">
    <property type="protein sequence ID" value="JAD94458.1"/>
    <property type="molecule type" value="Transcribed_RNA"/>
</dbReference>
<reference evidence="2" key="1">
    <citation type="submission" date="2014-09" db="EMBL/GenBank/DDBJ databases">
        <authorList>
            <person name="Magalhaes I.L.F."/>
            <person name="Oliveira U."/>
            <person name="Santos F.R."/>
            <person name="Vidigal T.H.D.A."/>
            <person name="Brescovit A.D."/>
            <person name="Santos A.J."/>
        </authorList>
    </citation>
    <scope>NUCLEOTIDE SEQUENCE</scope>
    <source>
        <tissue evidence="2">Shoot tissue taken approximately 20 cm above the soil surface</tissue>
    </source>
</reference>
<evidence type="ECO:0000313" key="2">
    <source>
        <dbReference type="EMBL" id="JAD94458.1"/>
    </source>
</evidence>
<feature type="compositionally biased region" description="Polar residues" evidence="1">
    <location>
        <begin position="44"/>
        <end position="53"/>
    </location>
</feature>
<dbReference type="AlphaFoldDB" id="A0A0A9E605"/>
<reference evidence="2" key="2">
    <citation type="journal article" date="2015" name="Data Brief">
        <title>Shoot transcriptome of the giant reed, Arundo donax.</title>
        <authorList>
            <person name="Barrero R.A."/>
            <person name="Guerrero F.D."/>
            <person name="Moolhuijzen P."/>
            <person name="Goolsby J.A."/>
            <person name="Tidwell J."/>
            <person name="Bellgard S.E."/>
            <person name="Bellgard M.I."/>
        </authorList>
    </citation>
    <scope>NUCLEOTIDE SEQUENCE</scope>
    <source>
        <tissue evidence="2">Shoot tissue taken approximately 20 cm above the soil surface</tissue>
    </source>
</reference>